<reference evidence="5 6" key="1">
    <citation type="submission" date="2021-03" db="EMBL/GenBank/DDBJ databases">
        <title>Fibrella sp. HMF5405 genome sequencing and assembly.</title>
        <authorList>
            <person name="Kang H."/>
            <person name="Kim H."/>
            <person name="Bae S."/>
            <person name="Joh K."/>
        </authorList>
    </citation>
    <scope>NUCLEOTIDE SEQUENCE [LARGE SCALE GENOMIC DNA]</scope>
    <source>
        <strain evidence="5 6">HMF5405</strain>
    </source>
</reference>
<dbReference type="InterPro" id="IPR055398">
    <property type="entry name" value="Rossmann-like_BshC"/>
</dbReference>
<gene>
    <name evidence="2 5" type="primary">bshC</name>
    <name evidence="5" type="ORF">J2I46_15380</name>
</gene>
<dbReference type="EC" id="6.-.-.-" evidence="2"/>
<name>A0ABS3JKK9_9BACT</name>
<evidence type="ECO:0000259" key="3">
    <source>
        <dbReference type="Pfam" id="PF10079"/>
    </source>
</evidence>
<sequence>MECQYVPLSATGQFSSLFLDYLAQKEAVKPFYGEFPSIDAFPRQIQQKQFSDENRNTLVDVLTRQYASLSNVPDLDILRQPNTFTVTTGHQLNIFTGPLYVVYKIVTILNLAKKLNETYPDYNFVPVYWMATEDHDFAEINHFRLFGRTHSWETEQRGAVGRMNPRELADLLKTIPEKLLLFEQAYLNHDTLADAVRYYMHELFGAEGLICLDADDTDLKRIFSPILRDELLQQNTSALVNGTTETLNELGYKTPISPRDINLFYLLDGLRERISRTDDGYEVLNTKLRFTEAELLAELESNPERFSPNVVMRPLYQEAILPNLAYIGGPSEVPYWLQLKAEFDHYGLAFPMLIPRNFALYVPRVAARRINKLGLTVTDMFQEVIALKRAYVEHHTEHSLKFDAENKAVNKALATILQKAQLVDPTLEKAVLAETKRFANAVVSLEKKMRRAEEHNQETGVRQLLTVKEELFPGGTPQERADNFLTFYLNDTAFLQKLLANFDPLNYQMQVCLEG</sequence>
<evidence type="ECO:0000259" key="4">
    <source>
        <dbReference type="Pfam" id="PF24850"/>
    </source>
</evidence>
<dbReference type="Pfam" id="PF24850">
    <property type="entry name" value="CC_BshC"/>
    <property type="match status" value="1"/>
</dbReference>
<evidence type="ECO:0000256" key="2">
    <source>
        <dbReference type="HAMAP-Rule" id="MF_01867"/>
    </source>
</evidence>
<comment type="caution">
    <text evidence="5">The sequence shown here is derived from an EMBL/GenBank/DDBJ whole genome shotgun (WGS) entry which is preliminary data.</text>
</comment>
<dbReference type="Pfam" id="PF10079">
    <property type="entry name" value="Rossmann-like_BshC"/>
    <property type="match status" value="1"/>
</dbReference>
<feature type="domain" description="Bacillithiol biosynthesis BshC N-terminal Rossmann-like" evidence="3">
    <location>
        <begin position="1"/>
        <end position="357"/>
    </location>
</feature>
<protein>
    <recommendedName>
        <fullName evidence="2">Putative cysteine ligase BshC</fullName>
        <ecNumber evidence="2">6.-.-.-</ecNumber>
    </recommendedName>
</protein>
<keyword evidence="1 2" id="KW-0436">Ligase</keyword>
<evidence type="ECO:0000256" key="1">
    <source>
        <dbReference type="ARBA" id="ARBA00022598"/>
    </source>
</evidence>
<dbReference type="NCBIfam" id="TIGR03998">
    <property type="entry name" value="thiol_BshC"/>
    <property type="match status" value="1"/>
</dbReference>
<dbReference type="PIRSF" id="PIRSF012535">
    <property type="entry name" value="UCP012535"/>
    <property type="match status" value="1"/>
</dbReference>
<dbReference type="HAMAP" id="MF_01867">
    <property type="entry name" value="BshC"/>
    <property type="match status" value="1"/>
</dbReference>
<accession>A0ABS3JKK9</accession>
<proteinExistence type="inferred from homology"/>
<dbReference type="InterPro" id="IPR055399">
    <property type="entry name" value="CC_BshC"/>
</dbReference>
<dbReference type="Proteomes" id="UP000664628">
    <property type="component" value="Unassembled WGS sequence"/>
</dbReference>
<dbReference type="EMBL" id="JAFMYW010000004">
    <property type="protein sequence ID" value="MBO0949978.1"/>
    <property type="molecule type" value="Genomic_DNA"/>
</dbReference>
<organism evidence="5 6">
    <name type="scientific">Fibrella forsythiae</name>
    <dbReference type="NCBI Taxonomy" id="2817061"/>
    <lineage>
        <taxon>Bacteria</taxon>
        <taxon>Pseudomonadati</taxon>
        <taxon>Bacteroidota</taxon>
        <taxon>Cytophagia</taxon>
        <taxon>Cytophagales</taxon>
        <taxon>Spirosomataceae</taxon>
        <taxon>Fibrella</taxon>
    </lineage>
</organism>
<keyword evidence="6" id="KW-1185">Reference proteome</keyword>
<dbReference type="RefSeq" id="WP_207329926.1">
    <property type="nucleotide sequence ID" value="NZ_JAFMYW010000004.1"/>
</dbReference>
<evidence type="ECO:0000313" key="5">
    <source>
        <dbReference type="EMBL" id="MBO0949978.1"/>
    </source>
</evidence>
<evidence type="ECO:0000313" key="6">
    <source>
        <dbReference type="Proteomes" id="UP000664628"/>
    </source>
</evidence>
<comment type="similarity">
    <text evidence="2">Belongs to the BshC family.</text>
</comment>
<dbReference type="InterPro" id="IPR011199">
    <property type="entry name" value="Bacillithiol_biosynth_BshC"/>
</dbReference>
<feature type="domain" description="Bacillithiol biosynthesis BshC C-terminal coiled-coil" evidence="4">
    <location>
        <begin position="359"/>
        <end position="512"/>
    </location>
</feature>